<dbReference type="NCBIfam" id="TIGR01380">
    <property type="entry name" value="glut_syn"/>
    <property type="match status" value="1"/>
</dbReference>
<evidence type="ECO:0000256" key="10">
    <source>
        <dbReference type="HAMAP-Rule" id="MF_00162"/>
    </source>
</evidence>
<dbReference type="NCBIfam" id="NF003573">
    <property type="entry name" value="PRK05246.1"/>
    <property type="match status" value="1"/>
</dbReference>
<dbReference type="InterPro" id="IPR016185">
    <property type="entry name" value="PreATP-grasp_dom_sf"/>
</dbReference>
<organism evidence="12 13">
    <name type="scientific">Candidatus Rickettsiella viridis</name>
    <dbReference type="NCBI Taxonomy" id="676208"/>
    <lineage>
        <taxon>Bacteria</taxon>
        <taxon>Pseudomonadati</taxon>
        <taxon>Pseudomonadota</taxon>
        <taxon>Gammaproteobacteria</taxon>
        <taxon>Legionellales</taxon>
        <taxon>Coxiellaceae</taxon>
        <taxon>Rickettsiella</taxon>
    </lineage>
</organism>
<keyword evidence="13" id="KW-1185">Reference proteome</keyword>
<dbReference type="GO" id="GO:0004363">
    <property type="term" value="F:glutathione synthase activity"/>
    <property type="evidence" value="ECO:0007669"/>
    <property type="project" value="UniProtKB-UniRule"/>
</dbReference>
<dbReference type="PANTHER" id="PTHR21621">
    <property type="entry name" value="RIBOSOMAL PROTEIN S6 MODIFICATION PROTEIN"/>
    <property type="match status" value="1"/>
</dbReference>
<dbReference type="InterPro" id="IPR004218">
    <property type="entry name" value="GSHS_ATP-bd"/>
</dbReference>
<evidence type="ECO:0000313" key="13">
    <source>
        <dbReference type="Proteomes" id="UP000282483"/>
    </source>
</evidence>
<gene>
    <name evidence="10 12" type="primary">gshB</name>
    <name evidence="12" type="ORF">RVIR1_05910</name>
</gene>
<dbReference type="EC" id="6.3.2.3" evidence="10"/>
<dbReference type="PANTHER" id="PTHR21621:SF4">
    <property type="entry name" value="GLUTATHIONE SYNTHETASE"/>
    <property type="match status" value="1"/>
</dbReference>
<dbReference type="Pfam" id="PF02955">
    <property type="entry name" value="GSH-S_ATP"/>
    <property type="match status" value="1"/>
</dbReference>
<dbReference type="FunFam" id="3.30.1490.20:FF:000009">
    <property type="entry name" value="Glutathione synthetase"/>
    <property type="match status" value="1"/>
</dbReference>
<evidence type="ECO:0000256" key="5">
    <source>
        <dbReference type="ARBA" id="ARBA00022723"/>
    </source>
</evidence>
<keyword evidence="3 10" id="KW-0436">Ligase</keyword>
<keyword evidence="9" id="KW-0464">Manganese</keyword>
<dbReference type="InterPro" id="IPR013815">
    <property type="entry name" value="ATP_grasp_subdomain_1"/>
</dbReference>
<comment type="cofactor">
    <cofactor evidence="1">
        <name>Mn(2+)</name>
        <dbReference type="ChEBI" id="CHEBI:29035"/>
    </cofactor>
</comment>
<feature type="domain" description="ATP-grasp" evidence="11">
    <location>
        <begin position="128"/>
        <end position="313"/>
    </location>
</feature>
<evidence type="ECO:0000259" key="11">
    <source>
        <dbReference type="PROSITE" id="PS50975"/>
    </source>
</evidence>
<dbReference type="RefSeq" id="WP_126322582.1">
    <property type="nucleotide sequence ID" value="NZ_AP018005.1"/>
</dbReference>
<name>A0A2Z5V3R7_9COXI</name>
<keyword evidence="4 10" id="KW-0317">Glutathione biosynthesis</keyword>
<keyword evidence="6 10" id="KW-0547">Nucleotide-binding</keyword>
<evidence type="ECO:0000256" key="9">
    <source>
        <dbReference type="ARBA" id="ARBA00023211"/>
    </source>
</evidence>
<comment type="catalytic activity">
    <reaction evidence="10">
        <text>gamma-L-glutamyl-L-cysteine + glycine + ATP = glutathione + ADP + phosphate + H(+)</text>
        <dbReference type="Rhea" id="RHEA:13557"/>
        <dbReference type="ChEBI" id="CHEBI:15378"/>
        <dbReference type="ChEBI" id="CHEBI:30616"/>
        <dbReference type="ChEBI" id="CHEBI:43474"/>
        <dbReference type="ChEBI" id="CHEBI:57305"/>
        <dbReference type="ChEBI" id="CHEBI:57925"/>
        <dbReference type="ChEBI" id="CHEBI:58173"/>
        <dbReference type="ChEBI" id="CHEBI:456216"/>
        <dbReference type="EC" id="6.3.2.3"/>
    </reaction>
</comment>
<dbReference type="Gene3D" id="3.40.50.20">
    <property type="match status" value="1"/>
</dbReference>
<evidence type="ECO:0000256" key="8">
    <source>
        <dbReference type="ARBA" id="ARBA00022842"/>
    </source>
</evidence>
<accession>A0A2Z5V3R7</accession>
<evidence type="ECO:0000256" key="4">
    <source>
        <dbReference type="ARBA" id="ARBA00022684"/>
    </source>
</evidence>
<keyword evidence="8" id="KW-0460">Magnesium</keyword>
<evidence type="ECO:0000256" key="2">
    <source>
        <dbReference type="ARBA" id="ARBA00001946"/>
    </source>
</evidence>
<dbReference type="SUPFAM" id="SSF56059">
    <property type="entry name" value="Glutathione synthetase ATP-binding domain-like"/>
    <property type="match status" value="1"/>
</dbReference>
<dbReference type="SUPFAM" id="SSF52440">
    <property type="entry name" value="PreATP-grasp domain"/>
    <property type="match status" value="1"/>
</dbReference>
<comment type="similarity">
    <text evidence="10">Belongs to the prokaryotic GSH synthase family.</text>
</comment>
<dbReference type="Gene3D" id="3.30.470.20">
    <property type="entry name" value="ATP-grasp fold, B domain"/>
    <property type="match status" value="1"/>
</dbReference>
<dbReference type="KEGG" id="rvi:RVIR1_05910"/>
<dbReference type="GO" id="GO:0046872">
    <property type="term" value="F:metal ion binding"/>
    <property type="evidence" value="ECO:0007669"/>
    <property type="project" value="UniProtKB-KW"/>
</dbReference>
<evidence type="ECO:0000256" key="3">
    <source>
        <dbReference type="ARBA" id="ARBA00022598"/>
    </source>
</evidence>
<evidence type="ECO:0000313" key="12">
    <source>
        <dbReference type="EMBL" id="BBB15092.1"/>
    </source>
</evidence>
<dbReference type="InterPro" id="IPR006284">
    <property type="entry name" value="Glut_synth_pro"/>
</dbReference>
<dbReference type="EMBL" id="AP018005">
    <property type="protein sequence ID" value="BBB15092.1"/>
    <property type="molecule type" value="Genomic_DNA"/>
</dbReference>
<dbReference type="InterPro" id="IPR004215">
    <property type="entry name" value="GSHS_N"/>
</dbReference>
<dbReference type="InterPro" id="IPR011761">
    <property type="entry name" value="ATP-grasp"/>
</dbReference>
<keyword evidence="5" id="KW-0479">Metal-binding</keyword>
<keyword evidence="7 10" id="KW-0067">ATP-binding</keyword>
<dbReference type="Proteomes" id="UP000282483">
    <property type="component" value="Chromosome"/>
</dbReference>
<dbReference type="Gene3D" id="3.30.1490.20">
    <property type="entry name" value="ATP-grasp fold, A domain"/>
    <property type="match status" value="1"/>
</dbReference>
<dbReference type="Pfam" id="PF02951">
    <property type="entry name" value="GSH-S_N"/>
    <property type="match status" value="1"/>
</dbReference>
<dbReference type="FunFam" id="3.40.50.20:FF:000009">
    <property type="entry name" value="Glutathione synthetase"/>
    <property type="match status" value="1"/>
</dbReference>
<reference evidence="12 13" key="1">
    <citation type="submission" date="2017-03" db="EMBL/GenBank/DDBJ databases">
        <title>The genome sequence of Candidatus Rickettsiella viridis.</title>
        <authorList>
            <person name="Nikoh N."/>
            <person name="Tsuchida T."/>
            <person name="Yamaguchi K."/>
            <person name="Maeda T."/>
            <person name="Shigenobu S."/>
            <person name="Fukatsu T."/>
        </authorList>
    </citation>
    <scope>NUCLEOTIDE SEQUENCE [LARGE SCALE GENOMIC DNA]</scope>
    <source>
        <strain evidence="12 13">Ap-RA04</strain>
    </source>
</reference>
<comment type="pathway">
    <text evidence="10">Sulfur metabolism; glutathione biosynthesis; glutathione from L-cysteine and L-glutamate: step 2/2.</text>
</comment>
<dbReference type="OrthoDB" id="9785415at2"/>
<evidence type="ECO:0000256" key="6">
    <source>
        <dbReference type="ARBA" id="ARBA00022741"/>
    </source>
</evidence>
<protein>
    <recommendedName>
        <fullName evidence="10">Glutathione synthetase</fullName>
        <ecNumber evidence="10">6.3.2.3</ecNumber>
    </recommendedName>
    <alternativeName>
        <fullName evidence="10">GSH synthetase</fullName>
        <shortName evidence="10">GSH-S</shortName>
        <shortName evidence="10">GSHase</shortName>
    </alternativeName>
    <alternativeName>
        <fullName evidence="10">Glutathione synthase</fullName>
    </alternativeName>
</protein>
<dbReference type="PROSITE" id="PS50975">
    <property type="entry name" value="ATP_GRASP"/>
    <property type="match status" value="1"/>
</dbReference>
<comment type="cofactor">
    <cofactor evidence="2">
        <name>Mg(2+)</name>
        <dbReference type="ChEBI" id="CHEBI:18420"/>
    </cofactor>
</comment>
<evidence type="ECO:0000256" key="7">
    <source>
        <dbReference type="ARBA" id="ARBA00022840"/>
    </source>
</evidence>
<sequence>MTKKFALGVIMDPISHINPKKDTTFAMLLEAQQREWPIFYMEQSDLFLQQDKVCARMRRLVVKDSAKNYFEFGKETVQGLDQLAVILMRKDPPVDMQYIYTTQLLDKAEQQGVLVVNKPQSLRDFNEKLFISHFPQCCTPSLVTHHVAAVKQFLAEHKDIIIKPLDGMGGYSIFRLRENDPNINVSLEILTANNQRYTLAQRYIPEITQGDKRILMINGEPVPYALARIAAEGETRANLAVGGKGIGIELSERDRWICQQVGPTLREKGLYFVGLDVIGDYLTEINITSPTGIRELDEQFKLNIAGLLMDSISGSLSLRAP</sequence>
<dbReference type="GO" id="GO:0005737">
    <property type="term" value="C:cytoplasm"/>
    <property type="evidence" value="ECO:0007669"/>
    <property type="project" value="TreeGrafter"/>
</dbReference>
<dbReference type="GO" id="GO:0005524">
    <property type="term" value="F:ATP binding"/>
    <property type="evidence" value="ECO:0007669"/>
    <property type="project" value="UniProtKB-UniRule"/>
</dbReference>
<dbReference type="UniPathway" id="UPA00142">
    <property type="reaction ID" value="UER00210"/>
</dbReference>
<dbReference type="AlphaFoldDB" id="A0A2Z5V3R7"/>
<proteinExistence type="inferred from homology"/>
<dbReference type="HAMAP" id="MF_00162">
    <property type="entry name" value="GSH_S"/>
    <property type="match status" value="1"/>
</dbReference>
<evidence type="ECO:0000256" key="1">
    <source>
        <dbReference type="ARBA" id="ARBA00001936"/>
    </source>
</evidence>